<evidence type="ECO:0000256" key="8">
    <source>
        <dbReference type="SAM" id="Phobius"/>
    </source>
</evidence>
<reference evidence="9" key="1">
    <citation type="journal article" date="2012" name="Nat. Genet.">
        <title>Whole-genome sequence of Schistosoma haematobium.</title>
        <authorList>
            <person name="Young N.D."/>
            <person name="Jex A.R."/>
            <person name="Li B."/>
            <person name="Liu S."/>
            <person name="Yang L."/>
            <person name="Xiong Z."/>
            <person name="Li Y."/>
            <person name="Cantacessi C."/>
            <person name="Hall R.S."/>
            <person name="Xu X."/>
            <person name="Chen F."/>
            <person name="Wu X."/>
            <person name="Zerlotini A."/>
            <person name="Oliveira G."/>
            <person name="Hofmann A."/>
            <person name="Zhang G."/>
            <person name="Fang X."/>
            <person name="Kang Y."/>
            <person name="Campbell B.E."/>
            <person name="Loukas A."/>
            <person name="Ranganathan S."/>
            <person name="Rollinson D."/>
            <person name="Rinaldi G."/>
            <person name="Brindley P.J."/>
            <person name="Yang H."/>
            <person name="Wang J."/>
            <person name="Wang J."/>
            <person name="Gasser R.B."/>
        </authorList>
    </citation>
    <scope>NUCLEOTIDE SEQUENCE</scope>
</reference>
<feature type="transmembrane region" description="Helical" evidence="8">
    <location>
        <begin position="59"/>
        <end position="81"/>
    </location>
</feature>
<evidence type="ECO:0000256" key="3">
    <source>
        <dbReference type="ARBA" id="ARBA00008321"/>
    </source>
</evidence>
<keyword evidence="5 8" id="KW-0812">Transmembrane</keyword>
<keyword evidence="7 8" id="KW-0472">Membrane</keyword>
<proteinExistence type="inferred from homology"/>
<evidence type="ECO:0000256" key="2">
    <source>
        <dbReference type="ARBA" id="ARBA00004687"/>
    </source>
</evidence>
<reference evidence="9" key="4">
    <citation type="journal article" date="2022" name="PLoS Pathog.">
        <title>Chromosome-level genome of Schistosoma haematobium underpins genome-wide explorations of molecular variation.</title>
        <authorList>
            <person name="Stroehlein A.J."/>
            <person name="Korhonen P.K."/>
            <person name="Lee V.V."/>
            <person name="Ralph S.A."/>
            <person name="Mentink-Kane M."/>
            <person name="You H."/>
            <person name="McManus D.P."/>
            <person name="Tchuente L.T."/>
            <person name="Stothard J.R."/>
            <person name="Kaur P."/>
            <person name="Dudchenko O."/>
            <person name="Aiden E.L."/>
            <person name="Yang B."/>
            <person name="Yang H."/>
            <person name="Emery A.M."/>
            <person name="Webster B.L."/>
            <person name="Brindley P.J."/>
            <person name="Rollinson D."/>
            <person name="Chang B.C.H."/>
            <person name="Gasser R.B."/>
            <person name="Young N.D."/>
        </authorList>
    </citation>
    <scope>NUCLEOTIDE SEQUENCE</scope>
</reference>
<keyword evidence="4" id="KW-0337">GPI-anchor biosynthesis</keyword>
<dbReference type="RefSeq" id="XP_051071982.1">
    <property type="nucleotide sequence ID" value="XM_051211870.1"/>
</dbReference>
<dbReference type="Pfam" id="PF06432">
    <property type="entry name" value="GPI2"/>
    <property type="match status" value="1"/>
</dbReference>
<comment type="subcellular location">
    <subcellularLocation>
        <location evidence="1">Membrane</location>
        <topology evidence="1">Multi-pass membrane protein</topology>
    </subcellularLocation>
</comment>
<evidence type="ECO:0000256" key="6">
    <source>
        <dbReference type="ARBA" id="ARBA00022989"/>
    </source>
</evidence>
<reference evidence="9" key="2">
    <citation type="journal article" date="2019" name="Gigascience">
        <title>High-quality Schistosoma haematobium genome achieved by single-molecule and long-range sequencing.</title>
        <authorList>
            <person name="Stroehlein A.J."/>
            <person name="Korhonen P.K."/>
            <person name="Chong T.M."/>
            <person name="Lim Y.L."/>
            <person name="Chan K.G."/>
            <person name="Webster B."/>
            <person name="Rollinson D."/>
            <person name="Brindley P.J."/>
            <person name="Gasser R.B."/>
            <person name="Young N.D."/>
        </authorList>
    </citation>
    <scope>NUCLEOTIDE SEQUENCE</scope>
</reference>
<comment type="similarity">
    <text evidence="3">Belongs to the PIGC family.</text>
</comment>
<protein>
    <submittedName>
        <fullName evidence="9">Uncharacterized protein</fullName>
    </submittedName>
</protein>
<keyword evidence="10" id="KW-1185">Reference proteome</keyword>
<sequence>MFENSPPTKKWNYCLYNNRGLPDNYVDSDFLSELKENLFLPKLRARDVIIAAGSIYQQLCWYVLFISTLVQFVFVCNYLLLSTVRLDFSTVSQSLPFLVYNYWICLVLVNERGK</sequence>
<evidence type="ECO:0000313" key="10">
    <source>
        <dbReference type="Proteomes" id="UP000471633"/>
    </source>
</evidence>
<dbReference type="GeneID" id="75577175"/>
<dbReference type="CTD" id="75577175"/>
<evidence type="ECO:0000256" key="5">
    <source>
        <dbReference type="ARBA" id="ARBA00022692"/>
    </source>
</evidence>
<dbReference type="InterPro" id="IPR009450">
    <property type="entry name" value="Plno_GlcNAc_GPI2"/>
</dbReference>
<dbReference type="EMBL" id="AMPZ03000002">
    <property type="protein sequence ID" value="KAH9591866.1"/>
    <property type="molecule type" value="Genomic_DNA"/>
</dbReference>
<accession>A0A922LRL3</accession>
<dbReference type="GO" id="GO:0016020">
    <property type="term" value="C:membrane"/>
    <property type="evidence" value="ECO:0007669"/>
    <property type="project" value="UniProtKB-SubCell"/>
</dbReference>
<dbReference type="AlphaFoldDB" id="A0A922LRL3"/>
<feature type="transmembrane region" description="Helical" evidence="8">
    <location>
        <begin position="93"/>
        <end position="109"/>
    </location>
</feature>
<evidence type="ECO:0000256" key="7">
    <source>
        <dbReference type="ARBA" id="ARBA00023136"/>
    </source>
</evidence>
<gene>
    <name evidence="9" type="ORF">MS3_00003990</name>
</gene>
<dbReference type="GO" id="GO:0006506">
    <property type="term" value="P:GPI anchor biosynthetic process"/>
    <property type="evidence" value="ECO:0007669"/>
    <property type="project" value="UniProtKB-KW"/>
</dbReference>
<dbReference type="Proteomes" id="UP000471633">
    <property type="component" value="Unassembled WGS sequence"/>
</dbReference>
<comment type="pathway">
    <text evidence="2">Glycolipid biosynthesis; glycosylphosphatidylinositol-anchor biosynthesis.</text>
</comment>
<name>A0A922LRL3_SCHHA</name>
<comment type="caution">
    <text evidence="9">The sequence shown here is derived from an EMBL/GenBank/DDBJ whole genome shotgun (WGS) entry which is preliminary data.</text>
</comment>
<evidence type="ECO:0000313" key="9">
    <source>
        <dbReference type="EMBL" id="KAH9591866.1"/>
    </source>
</evidence>
<organism evidence="9 10">
    <name type="scientific">Schistosoma haematobium</name>
    <name type="common">Blood fluke</name>
    <dbReference type="NCBI Taxonomy" id="6185"/>
    <lineage>
        <taxon>Eukaryota</taxon>
        <taxon>Metazoa</taxon>
        <taxon>Spiralia</taxon>
        <taxon>Lophotrochozoa</taxon>
        <taxon>Platyhelminthes</taxon>
        <taxon>Trematoda</taxon>
        <taxon>Digenea</taxon>
        <taxon>Strigeidida</taxon>
        <taxon>Schistosomatoidea</taxon>
        <taxon>Schistosomatidae</taxon>
        <taxon>Schistosoma</taxon>
    </lineage>
</organism>
<keyword evidence="6 8" id="KW-1133">Transmembrane helix</keyword>
<evidence type="ECO:0000256" key="1">
    <source>
        <dbReference type="ARBA" id="ARBA00004141"/>
    </source>
</evidence>
<evidence type="ECO:0000256" key="4">
    <source>
        <dbReference type="ARBA" id="ARBA00022502"/>
    </source>
</evidence>
<reference evidence="9" key="3">
    <citation type="submission" date="2021-06" db="EMBL/GenBank/DDBJ databases">
        <title>Chromosome-level genome assembly for S. haematobium.</title>
        <authorList>
            <person name="Stroehlein A.J."/>
        </authorList>
    </citation>
    <scope>NUCLEOTIDE SEQUENCE</scope>
</reference>